<dbReference type="AlphaFoldDB" id="A0AAE3KNA9"/>
<gene>
    <name evidence="3" type="ORF">NJ959_17115</name>
</gene>
<dbReference type="Proteomes" id="UP001204953">
    <property type="component" value="Unassembled WGS sequence"/>
</dbReference>
<dbReference type="InterPro" id="IPR045437">
    <property type="entry name" value="EAD8"/>
</dbReference>
<organism evidence="3 4">
    <name type="scientific">Limnofasciculus baicalensis BBK-W-15</name>
    <dbReference type="NCBI Taxonomy" id="2699891"/>
    <lineage>
        <taxon>Bacteria</taxon>
        <taxon>Bacillati</taxon>
        <taxon>Cyanobacteriota</taxon>
        <taxon>Cyanophyceae</taxon>
        <taxon>Coleofasciculales</taxon>
        <taxon>Coleofasciculaceae</taxon>
        <taxon>Limnofasciculus</taxon>
        <taxon>Limnofasciculus baicalensis</taxon>
    </lineage>
</organism>
<sequence length="244" mass="28517">MEDKKERRGHLNRALINVSVLNSLDWDMPVDTFITDMVKKLHDFGEIVSGKPALCALLIEIRQYVGVDKQVRINELIVEVQTQGEFLPNQTPPNLLFDLLLQIDFKQQARLVRKVIDRHRTAAFLVHGEPYCGQQLLVNRLFRLKSEWKKISPIKIDVSHNGAGRSISHLWRQLASWFRLPKDVEPKEIIQKICDRLFTQDVILIFYTVDYMPPKVLMAWLQEFWEPLVAEVEENCPHSEQNTH</sequence>
<keyword evidence="4" id="KW-1185">Reference proteome</keyword>
<evidence type="ECO:0000313" key="3">
    <source>
        <dbReference type="EMBL" id="MCP2730154.1"/>
    </source>
</evidence>
<name>A0AAE3KNA9_9CYAN</name>
<dbReference type="Pfam" id="PF19995">
    <property type="entry name" value="iSTAND"/>
    <property type="match status" value="1"/>
</dbReference>
<reference evidence="3" key="1">
    <citation type="submission" date="2022-06" db="EMBL/GenBank/DDBJ databases">
        <title>New cyanobacteria of genus Symplocastrum in benthos of Lake Baikal.</title>
        <authorList>
            <person name="Sorokovikova E."/>
            <person name="Tikhonova I."/>
            <person name="Krasnopeev A."/>
            <person name="Evseev P."/>
            <person name="Gladkikh A."/>
            <person name="Belykh O."/>
        </authorList>
    </citation>
    <scope>NUCLEOTIDE SEQUENCE</scope>
    <source>
        <strain evidence="3">BBK-W-15</strain>
    </source>
</reference>
<dbReference type="EMBL" id="JAMZMM010000173">
    <property type="protein sequence ID" value="MCP2730154.1"/>
    <property type="molecule type" value="Genomic_DNA"/>
</dbReference>
<comment type="caution">
    <text evidence="3">The sequence shown here is derived from an EMBL/GenBank/DDBJ whole genome shotgun (WGS) entry which is preliminary data.</text>
</comment>
<evidence type="ECO:0000259" key="1">
    <source>
        <dbReference type="Pfam" id="PF19961"/>
    </source>
</evidence>
<evidence type="ECO:0000259" key="2">
    <source>
        <dbReference type="Pfam" id="PF19995"/>
    </source>
</evidence>
<feature type="domain" description="Effector-associated" evidence="1">
    <location>
        <begin position="2"/>
        <end position="79"/>
    </location>
</feature>
<proteinExistence type="predicted"/>
<dbReference type="Pfam" id="PF19961">
    <property type="entry name" value="EAD8"/>
    <property type="match status" value="1"/>
</dbReference>
<dbReference type="InterPro" id="IPR045475">
    <property type="entry name" value="iSTAND"/>
</dbReference>
<feature type="domain" description="Inactive STAND" evidence="2">
    <location>
        <begin position="100"/>
        <end position="235"/>
    </location>
</feature>
<protein>
    <submittedName>
        <fullName evidence="3">Uncharacterized protein</fullName>
    </submittedName>
</protein>
<evidence type="ECO:0000313" key="4">
    <source>
        <dbReference type="Proteomes" id="UP001204953"/>
    </source>
</evidence>
<accession>A0AAE3KNA9</accession>